<keyword evidence="2" id="KW-1185">Reference proteome</keyword>
<organism evidence="1 2">
    <name type="scientific">Tanacetum coccineum</name>
    <dbReference type="NCBI Taxonomy" id="301880"/>
    <lineage>
        <taxon>Eukaryota</taxon>
        <taxon>Viridiplantae</taxon>
        <taxon>Streptophyta</taxon>
        <taxon>Embryophyta</taxon>
        <taxon>Tracheophyta</taxon>
        <taxon>Spermatophyta</taxon>
        <taxon>Magnoliopsida</taxon>
        <taxon>eudicotyledons</taxon>
        <taxon>Gunneridae</taxon>
        <taxon>Pentapetalae</taxon>
        <taxon>asterids</taxon>
        <taxon>campanulids</taxon>
        <taxon>Asterales</taxon>
        <taxon>Asteraceae</taxon>
        <taxon>Asteroideae</taxon>
        <taxon>Anthemideae</taxon>
        <taxon>Anthemidinae</taxon>
        <taxon>Tanacetum</taxon>
    </lineage>
</organism>
<name>A0ABQ4WHM4_9ASTR</name>
<proteinExistence type="predicted"/>
<protein>
    <submittedName>
        <fullName evidence="1">Uncharacterized protein</fullName>
    </submittedName>
</protein>
<evidence type="ECO:0000313" key="1">
    <source>
        <dbReference type="EMBL" id="GJS52319.1"/>
    </source>
</evidence>
<dbReference type="EMBL" id="BQNB010008648">
    <property type="protein sequence ID" value="GJS52319.1"/>
    <property type="molecule type" value="Genomic_DNA"/>
</dbReference>
<reference evidence="1" key="2">
    <citation type="submission" date="2022-01" db="EMBL/GenBank/DDBJ databases">
        <authorList>
            <person name="Yamashiro T."/>
            <person name="Shiraishi A."/>
            <person name="Satake H."/>
            <person name="Nakayama K."/>
        </authorList>
    </citation>
    <scope>NUCLEOTIDE SEQUENCE</scope>
</reference>
<sequence length="217" mass="24494">MRWDQIDCEILPLALRGNPTDHLGIYFWGNLGAMRMSSSFFSISLVYLQGDPRSFPASRLELQELAIIGLEEIIFPLIPSGNPRMYFPIFLFQWGINSGHIRTSFFHGSVVVKPRYHLLSESESERLSIFSISVAGQARPSNVHIANFTLSSSAHLQISNTCSIFSNQRFRSDTPSVPLERVRLAFINCLIRTSCYLCTTVPPVFVDSRSQLLFESA</sequence>
<accession>A0ABQ4WHM4</accession>
<dbReference type="Proteomes" id="UP001151760">
    <property type="component" value="Unassembled WGS sequence"/>
</dbReference>
<comment type="caution">
    <text evidence="1">The sequence shown here is derived from an EMBL/GenBank/DDBJ whole genome shotgun (WGS) entry which is preliminary data.</text>
</comment>
<reference evidence="1" key="1">
    <citation type="journal article" date="2022" name="Int. J. Mol. Sci.">
        <title>Draft Genome of Tanacetum Coccineum: Genomic Comparison of Closely Related Tanacetum-Family Plants.</title>
        <authorList>
            <person name="Yamashiro T."/>
            <person name="Shiraishi A."/>
            <person name="Nakayama K."/>
            <person name="Satake H."/>
        </authorList>
    </citation>
    <scope>NUCLEOTIDE SEQUENCE</scope>
</reference>
<evidence type="ECO:0000313" key="2">
    <source>
        <dbReference type="Proteomes" id="UP001151760"/>
    </source>
</evidence>
<gene>
    <name evidence="1" type="ORF">Tco_0625681</name>
</gene>